<keyword evidence="3" id="KW-0479">Metal-binding</keyword>
<feature type="domain" description="Hemerythrin-like" evidence="5">
    <location>
        <begin position="107"/>
        <end position="247"/>
    </location>
</feature>
<dbReference type="PANTHER" id="PTHR36438:SF1">
    <property type="entry name" value="IRON-SULFUR CLUSTER REPAIR PROTEIN YTFE"/>
    <property type="match status" value="1"/>
</dbReference>
<dbReference type="AlphaFoldDB" id="A0A841R9V4"/>
<evidence type="ECO:0000313" key="7">
    <source>
        <dbReference type="Proteomes" id="UP000587760"/>
    </source>
</evidence>
<evidence type="ECO:0000256" key="4">
    <source>
        <dbReference type="ARBA" id="ARBA00023004"/>
    </source>
</evidence>
<evidence type="ECO:0000313" key="6">
    <source>
        <dbReference type="EMBL" id="MBB6479232.1"/>
    </source>
</evidence>
<dbReference type="GO" id="GO:0005737">
    <property type="term" value="C:cytoplasm"/>
    <property type="evidence" value="ECO:0007669"/>
    <property type="project" value="UniProtKB-SubCell"/>
</dbReference>
<protein>
    <submittedName>
        <fullName evidence="6">Regulator of cell morphogenesis and NO signaling</fullName>
    </submittedName>
</protein>
<comment type="caution">
    <text evidence="6">The sequence shown here is derived from an EMBL/GenBank/DDBJ whole genome shotgun (WGS) entry which is preliminary data.</text>
</comment>
<accession>A0A841R9V4</accession>
<comment type="subcellular location">
    <subcellularLocation>
        <location evidence="1">Cytoplasm</location>
    </subcellularLocation>
</comment>
<keyword evidence="2" id="KW-0963">Cytoplasm</keyword>
<dbReference type="PANTHER" id="PTHR36438">
    <property type="entry name" value="IRON-SULFUR CLUSTER REPAIR PROTEIN YTFE"/>
    <property type="match status" value="1"/>
</dbReference>
<dbReference type="Pfam" id="PF01814">
    <property type="entry name" value="Hemerythrin"/>
    <property type="match status" value="1"/>
</dbReference>
<evidence type="ECO:0000256" key="3">
    <source>
        <dbReference type="ARBA" id="ARBA00022723"/>
    </source>
</evidence>
<keyword evidence="4" id="KW-0408">Iron</keyword>
<gene>
    <name evidence="6" type="ORF">HNR50_000865</name>
</gene>
<dbReference type="Gene3D" id="1.20.120.520">
    <property type="entry name" value="nmb1532 protein domain like"/>
    <property type="match status" value="1"/>
</dbReference>
<name>A0A841R9V4_9SPIO</name>
<dbReference type="InterPro" id="IPR019903">
    <property type="entry name" value="RIC_family"/>
</dbReference>
<proteinExistence type="predicted"/>
<organism evidence="6 7">
    <name type="scientific">Spirochaeta isovalerica</name>
    <dbReference type="NCBI Taxonomy" id="150"/>
    <lineage>
        <taxon>Bacteria</taxon>
        <taxon>Pseudomonadati</taxon>
        <taxon>Spirochaetota</taxon>
        <taxon>Spirochaetia</taxon>
        <taxon>Spirochaetales</taxon>
        <taxon>Spirochaetaceae</taxon>
        <taxon>Spirochaeta</taxon>
    </lineage>
</organism>
<reference evidence="6 7" key="1">
    <citation type="submission" date="2020-08" db="EMBL/GenBank/DDBJ databases">
        <title>Genomic Encyclopedia of Type Strains, Phase IV (KMG-IV): sequencing the most valuable type-strain genomes for metagenomic binning, comparative biology and taxonomic classification.</title>
        <authorList>
            <person name="Goeker M."/>
        </authorList>
    </citation>
    <scope>NUCLEOTIDE SEQUENCE [LARGE SCALE GENOMIC DNA]</scope>
    <source>
        <strain evidence="6 7">DSM 2461</strain>
    </source>
</reference>
<dbReference type="GO" id="GO:0046872">
    <property type="term" value="F:metal ion binding"/>
    <property type="evidence" value="ECO:0007669"/>
    <property type="project" value="UniProtKB-KW"/>
</dbReference>
<dbReference type="RefSeq" id="WP_184744222.1">
    <property type="nucleotide sequence ID" value="NZ_JACHGJ010000001.1"/>
</dbReference>
<dbReference type="InterPro" id="IPR012312">
    <property type="entry name" value="Hemerythrin-like"/>
</dbReference>
<keyword evidence="7" id="KW-1185">Reference proteome</keyword>
<sequence length="247" mass="29208">MGLRRNVTTGLSQVMMKERLTRMNYIKGKETLSELATTYPFIVDILNQYHLDYTFKGGITLKDAVERAGLSYENVTADINLAIDEYIVTKPEVIYWENEPIDKIIDHIEKKHHRFMEKTIEEIRSLFDSLELTPELESLEKIFDELQEEILSHQRQEEMELFPLLKEYSGNRSAEIRHKCVDYMERAMDEHDRTGQVLKDINRMTDHFMQPVDATAELKELYARMDALEKDTFLHIHMENSILFKMI</sequence>
<evidence type="ECO:0000256" key="2">
    <source>
        <dbReference type="ARBA" id="ARBA00022490"/>
    </source>
</evidence>
<dbReference type="Proteomes" id="UP000587760">
    <property type="component" value="Unassembled WGS sequence"/>
</dbReference>
<dbReference type="EMBL" id="JACHGJ010000001">
    <property type="protein sequence ID" value="MBB6479232.1"/>
    <property type="molecule type" value="Genomic_DNA"/>
</dbReference>
<evidence type="ECO:0000256" key="1">
    <source>
        <dbReference type="ARBA" id="ARBA00004496"/>
    </source>
</evidence>
<evidence type="ECO:0000259" key="5">
    <source>
        <dbReference type="Pfam" id="PF01814"/>
    </source>
</evidence>